<dbReference type="CDD" id="cd15853">
    <property type="entry name" value="SNARE_Bet1"/>
    <property type="match status" value="1"/>
</dbReference>
<reference evidence="12" key="1">
    <citation type="submission" date="2013-12" db="EMBL/GenBank/DDBJ databases">
        <authorList>
            <person name="Genoscope - CEA"/>
        </authorList>
    </citation>
    <scope>NUCLEOTIDE SEQUENCE</scope>
    <source>
        <strain evidence="12">CBS 1993</strain>
    </source>
</reference>
<evidence type="ECO:0000256" key="4">
    <source>
        <dbReference type="ARBA" id="ARBA00022927"/>
    </source>
</evidence>
<keyword evidence="2" id="KW-0813">Transport</keyword>
<evidence type="ECO:0000256" key="10">
    <source>
        <dbReference type="SAM" id="Phobius"/>
    </source>
</evidence>
<name>W6MLW0_9ASCO</name>
<evidence type="ECO:0000256" key="7">
    <source>
        <dbReference type="ARBA" id="ARBA00023136"/>
    </source>
</evidence>
<proteinExistence type="predicted"/>
<dbReference type="HOGENOM" id="CLU_086133_1_1_1"/>
<evidence type="ECO:0000256" key="6">
    <source>
        <dbReference type="ARBA" id="ARBA00023034"/>
    </source>
</evidence>
<dbReference type="RefSeq" id="XP_022457883.1">
    <property type="nucleotide sequence ID" value="XM_022604065.1"/>
</dbReference>
<evidence type="ECO:0000256" key="2">
    <source>
        <dbReference type="ARBA" id="ARBA00022448"/>
    </source>
</evidence>
<evidence type="ECO:0000256" key="8">
    <source>
        <dbReference type="ARBA" id="ARBA00046280"/>
    </source>
</evidence>
<evidence type="ECO:0000256" key="9">
    <source>
        <dbReference type="SAM" id="MobiDB-lite"/>
    </source>
</evidence>
<dbReference type="GO" id="GO:0031201">
    <property type="term" value="C:SNARE complex"/>
    <property type="evidence" value="ECO:0007669"/>
    <property type="project" value="EnsemblFungi"/>
</dbReference>
<dbReference type="PROSITE" id="PS50192">
    <property type="entry name" value="T_SNARE"/>
    <property type="match status" value="1"/>
</dbReference>
<keyword evidence="3 10" id="KW-0812">Transmembrane</keyword>
<dbReference type="GO" id="GO:0005484">
    <property type="term" value="F:SNAP receptor activity"/>
    <property type="evidence" value="ECO:0007669"/>
    <property type="project" value="EnsemblFungi"/>
</dbReference>
<dbReference type="GO" id="GO:0006890">
    <property type="term" value="P:retrograde vesicle-mediated transport, Golgi to endoplasmic reticulum"/>
    <property type="evidence" value="ECO:0007669"/>
    <property type="project" value="EnsemblFungi"/>
</dbReference>
<dbReference type="GO" id="GO:0030134">
    <property type="term" value="C:COPII-coated ER to Golgi transport vesicle"/>
    <property type="evidence" value="ECO:0007669"/>
    <property type="project" value="EnsemblFungi"/>
</dbReference>
<dbReference type="InterPro" id="IPR000727">
    <property type="entry name" value="T_SNARE_dom"/>
</dbReference>
<dbReference type="GO" id="GO:0006886">
    <property type="term" value="P:intracellular protein transport"/>
    <property type="evidence" value="ECO:0007669"/>
    <property type="project" value="EnsemblFungi"/>
</dbReference>
<dbReference type="GO" id="GO:0006888">
    <property type="term" value="P:endoplasmic reticulum to Golgi vesicle-mediated transport"/>
    <property type="evidence" value="ECO:0007669"/>
    <property type="project" value="EnsemblFungi"/>
</dbReference>
<keyword evidence="4" id="KW-0653">Protein transport</keyword>
<feature type="compositionally biased region" description="Polar residues" evidence="9">
    <location>
        <begin position="18"/>
        <end position="31"/>
    </location>
</feature>
<dbReference type="OrthoDB" id="261831at2759"/>
<dbReference type="AlphaFoldDB" id="W6MLW0"/>
<sequence length="145" mass="16606">MSSSRFSSKAYQRDLRTSLFTTQDAQAQPQQFAEERPASPYGNPSAKDYNASMLSHLESQNEDEYSSMSDKLVMLKDLGNRMGDEIRKSNLDISNLNSNLDTARLRLKSTFGRMMTMAKSSGIGWRNWLVFFAVVCFLFFLVWVF</sequence>
<keyword evidence="13" id="KW-1185">Reference proteome</keyword>
<keyword evidence="5 10" id="KW-1133">Transmembrane helix</keyword>
<dbReference type="GO" id="GO:0000139">
    <property type="term" value="C:Golgi membrane"/>
    <property type="evidence" value="ECO:0007669"/>
    <property type="project" value="UniProtKB-SubCell"/>
</dbReference>
<accession>W6MLW0</accession>
<dbReference type="PANTHER" id="PTHR12791">
    <property type="entry name" value="GOLGI SNARE BET1-RELATED"/>
    <property type="match status" value="1"/>
</dbReference>
<comment type="subcellular location">
    <subcellularLocation>
        <location evidence="8">Endomembrane system</location>
        <topology evidence="8">Single-pass type IV membrane protein</topology>
    </subcellularLocation>
    <subcellularLocation>
        <location evidence="1">Golgi apparatus membrane</location>
    </subcellularLocation>
</comment>
<keyword evidence="7 10" id="KW-0472">Membrane</keyword>
<keyword evidence="6" id="KW-0333">Golgi apparatus</keyword>
<evidence type="ECO:0000256" key="3">
    <source>
        <dbReference type="ARBA" id="ARBA00022692"/>
    </source>
</evidence>
<dbReference type="EMBL" id="HG793126">
    <property type="protein sequence ID" value="CDK25872.1"/>
    <property type="molecule type" value="Genomic_DNA"/>
</dbReference>
<evidence type="ECO:0000313" key="12">
    <source>
        <dbReference type="EMBL" id="CDK25872.1"/>
    </source>
</evidence>
<dbReference type="GO" id="GO:0048280">
    <property type="term" value="P:vesicle fusion with Golgi apparatus"/>
    <property type="evidence" value="ECO:0007669"/>
    <property type="project" value="EnsemblFungi"/>
</dbReference>
<organism evidence="12 13">
    <name type="scientific">Kuraishia capsulata CBS 1993</name>
    <dbReference type="NCBI Taxonomy" id="1382522"/>
    <lineage>
        <taxon>Eukaryota</taxon>
        <taxon>Fungi</taxon>
        <taxon>Dikarya</taxon>
        <taxon>Ascomycota</taxon>
        <taxon>Saccharomycotina</taxon>
        <taxon>Pichiomycetes</taxon>
        <taxon>Pichiales</taxon>
        <taxon>Pichiaceae</taxon>
        <taxon>Kuraishia</taxon>
    </lineage>
</organism>
<feature type="domain" description="T-SNARE coiled-coil homology" evidence="11">
    <location>
        <begin position="55"/>
        <end position="117"/>
    </location>
</feature>
<dbReference type="Proteomes" id="UP000019384">
    <property type="component" value="Unassembled WGS sequence"/>
</dbReference>
<dbReference type="InterPro" id="IPR039899">
    <property type="entry name" value="BET1_SNARE"/>
</dbReference>
<dbReference type="GO" id="GO:0005789">
    <property type="term" value="C:endoplasmic reticulum membrane"/>
    <property type="evidence" value="ECO:0007669"/>
    <property type="project" value="EnsemblFungi"/>
</dbReference>
<dbReference type="SUPFAM" id="SSF58038">
    <property type="entry name" value="SNARE fusion complex"/>
    <property type="match status" value="1"/>
</dbReference>
<gene>
    <name evidence="12" type="ORF">KUCA_T00001843001</name>
</gene>
<evidence type="ECO:0000256" key="5">
    <source>
        <dbReference type="ARBA" id="ARBA00022989"/>
    </source>
</evidence>
<dbReference type="GeneID" id="34519271"/>
<evidence type="ECO:0000259" key="11">
    <source>
        <dbReference type="PROSITE" id="PS50192"/>
    </source>
</evidence>
<evidence type="ECO:0000256" key="1">
    <source>
        <dbReference type="ARBA" id="ARBA00004394"/>
    </source>
</evidence>
<evidence type="ECO:0000313" key="13">
    <source>
        <dbReference type="Proteomes" id="UP000019384"/>
    </source>
</evidence>
<dbReference type="Gene3D" id="1.20.5.110">
    <property type="match status" value="1"/>
</dbReference>
<feature type="transmembrane region" description="Helical" evidence="10">
    <location>
        <begin position="123"/>
        <end position="144"/>
    </location>
</feature>
<feature type="region of interest" description="Disordered" evidence="9">
    <location>
        <begin position="17"/>
        <end position="49"/>
    </location>
</feature>
<dbReference type="STRING" id="1382522.W6MLW0"/>
<reference evidence="12" key="2">
    <citation type="submission" date="2014-02" db="EMBL/GenBank/DDBJ databases">
        <title>Complete DNA sequence of /Kuraishia capsulata/ illustrates novel genomic features among budding yeasts (/Saccharomycotina/).</title>
        <authorList>
            <person name="Morales L."/>
            <person name="Noel B."/>
            <person name="Porcel B."/>
            <person name="Marcet-Houben M."/>
            <person name="Hullo M-F."/>
            <person name="Sacerdot C."/>
            <person name="Tekaia F."/>
            <person name="Leh-Louis V."/>
            <person name="Despons L."/>
            <person name="Khanna V."/>
            <person name="Aury J-M."/>
            <person name="Barbe V."/>
            <person name="Couloux A."/>
            <person name="Labadie K."/>
            <person name="Pelletier E."/>
            <person name="Souciet J-L."/>
            <person name="Boekhout T."/>
            <person name="Gabaldon T."/>
            <person name="Wincker P."/>
            <person name="Dujon B."/>
        </authorList>
    </citation>
    <scope>NUCLEOTIDE SEQUENCE</scope>
    <source>
        <strain evidence="12">CBS 1993</strain>
    </source>
</reference>
<protein>
    <recommendedName>
        <fullName evidence="11">t-SNARE coiled-coil homology domain-containing protein</fullName>
    </recommendedName>
</protein>